<dbReference type="InterPro" id="IPR002172">
    <property type="entry name" value="LDrepeatLR_classA_rpt"/>
</dbReference>
<dbReference type="PRINTS" id="PR00261">
    <property type="entry name" value="LDLRECEPTOR"/>
</dbReference>
<sequence>MVKKKRSPLLHIDFPLLLYSSDKPYSQFQCRESKECLSYGELCDGVVNCRDESDESLELCMATVCLHGSFRCAYGACISKTAACNHLNDCRDGSDELASICSKDLGTPWHLYPWQKESSLNHLHHGTDSCTDENSCKVFGSNLRVKTIYNGLPYLGDGTVPHQTTVRLSCGRNYLRQGSDMNTCDNGEWKAPWAECIKGCKSSTITNDRSIRAICTYEQEIVDCSALLHPPRTVAITRCAQGYRPSRSIDRGEIECKANGNWRRRHAYSPKLKCVPDCGRTFDTVKDHPLVVSVFRHMGYDRHVQHSRIFHYNGQSLNELQFEYGARLRRAPH</sequence>
<comment type="subcellular location">
    <subcellularLocation>
        <location evidence="1">Membrane</location>
        <topology evidence="1">Single-pass membrane protein</topology>
    </subcellularLocation>
</comment>
<evidence type="ECO:0000256" key="8">
    <source>
        <dbReference type="ARBA" id="ARBA00023180"/>
    </source>
</evidence>
<dbReference type="Gene3D" id="2.10.70.10">
    <property type="entry name" value="Complement Module, domain 1"/>
    <property type="match status" value="1"/>
</dbReference>
<accession>B4K6Q5</accession>
<comment type="caution">
    <text evidence="9">Lacks conserved residue(s) required for the propagation of feature annotation.</text>
</comment>
<evidence type="ECO:0000256" key="2">
    <source>
        <dbReference type="ARBA" id="ARBA00022692"/>
    </source>
</evidence>
<evidence type="ECO:0000313" key="11">
    <source>
        <dbReference type="EMBL" id="EDW14171.2"/>
    </source>
</evidence>
<dbReference type="Pfam" id="PF00084">
    <property type="entry name" value="Sushi"/>
    <property type="match status" value="1"/>
</dbReference>
<dbReference type="InterPro" id="IPR035976">
    <property type="entry name" value="Sushi/SCR/CCP_sf"/>
</dbReference>
<evidence type="ECO:0000256" key="4">
    <source>
        <dbReference type="ARBA" id="ARBA00022989"/>
    </source>
</evidence>
<dbReference type="CDD" id="cd00033">
    <property type="entry name" value="CCP"/>
    <property type="match status" value="1"/>
</dbReference>
<dbReference type="Pfam" id="PF00057">
    <property type="entry name" value="Ldl_recept_a"/>
    <property type="match status" value="2"/>
</dbReference>
<evidence type="ECO:0000256" key="3">
    <source>
        <dbReference type="ARBA" id="ARBA00022737"/>
    </source>
</evidence>
<gene>
    <name evidence="11" type="primary">Dmoj\GI24119</name>
    <name evidence="11" type="ORF">Dmoj_GI24119</name>
</gene>
<keyword evidence="7" id="KW-0675">Receptor</keyword>
<keyword evidence="4" id="KW-1133">Transmembrane helix</keyword>
<dbReference type="Proteomes" id="UP000009192">
    <property type="component" value="Unassembled WGS sequence"/>
</dbReference>
<organism evidence="11 12">
    <name type="scientific">Drosophila mojavensis</name>
    <name type="common">Fruit fly</name>
    <dbReference type="NCBI Taxonomy" id="7230"/>
    <lineage>
        <taxon>Eukaryota</taxon>
        <taxon>Metazoa</taxon>
        <taxon>Ecdysozoa</taxon>
        <taxon>Arthropoda</taxon>
        <taxon>Hexapoda</taxon>
        <taxon>Insecta</taxon>
        <taxon>Pterygota</taxon>
        <taxon>Neoptera</taxon>
        <taxon>Endopterygota</taxon>
        <taxon>Diptera</taxon>
        <taxon>Brachycera</taxon>
        <taxon>Muscomorpha</taxon>
        <taxon>Ephydroidea</taxon>
        <taxon>Drosophilidae</taxon>
        <taxon>Drosophila</taxon>
    </lineage>
</organism>
<dbReference type="AlphaFoldDB" id="B4K6Q5"/>
<evidence type="ECO:0000259" key="10">
    <source>
        <dbReference type="SMART" id="SM00032"/>
    </source>
</evidence>
<dbReference type="PANTHER" id="PTHR22722">
    <property type="entry name" value="LOW-DENSITY LIPOPROTEIN RECEPTOR-RELATED PROTEIN 2-RELATED"/>
    <property type="match status" value="1"/>
</dbReference>
<dbReference type="GO" id="GO:0005041">
    <property type="term" value="F:low-density lipoprotein particle receptor activity"/>
    <property type="evidence" value="ECO:0007669"/>
    <property type="project" value="TreeGrafter"/>
</dbReference>
<evidence type="ECO:0000256" key="9">
    <source>
        <dbReference type="PROSITE-ProRule" id="PRU00124"/>
    </source>
</evidence>
<dbReference type="PROSITE" id="PS01209">
    <property type="entry name" value="LDLRA_1"/>
    <property type="match status" value="1"/>
</dbReference>
<evidence type="ECO:0000256" key="6">
    <source>
        <dbReference type="ARBA" id="ARBA00023157"/>
    </source>
</evidence>
<keyword evidence="3" id="KW-0677">Repeat</keyword>
<name>B4K6Q5_DROMO</name>
<protein>
    <recommendedName>
        <fullName evidence="10">Sushi domain-containing protein</fullName>
    </recommendedName>
</protein>
<dbReference type="InterPro" id="IPR000436">
    <property type="entry name" value="Sushi_SCR_CCP_dom"/>
</dbReference>
<dbReference type="SUPFAM" id="SSF57535">
    <property type="entry name" value="Complement control module/SCR domain"/>
    <property type="match status" value="1"/>
</dbReference>
<dbReference type="PROSITE" id="PS50068">
    <property type="entry name" value="LDLRA_2"/>
    <property type="match status" value="2"/>
</dbReference>
<dbReference type="InterPro" id="IPR051221">
    <property type="entry name" value="LDLR-related"/>
</dbReference>
<keyword evidence="8" id="KW-0325">Glycoprotein</keyword>
<dbReference type="KEGG" id="dmo:Dmoj_GI24119"/>
<dbReference type="InterPro" id="IPR036055">
    <property type="entry name" value="LDL_receptor-like_sf"/>
</dbReference>
<reference evidence="11 12" key="1">
    <citation type="journal article" date="2007" name="Nature">
        <title>Evolution of genes and genomes on the Drosophila phylogeny.</title>
        <authorList>
            <consortium name="Drosophila 12 Genomes Consortium"/>
            <person name="Clark A.G."/>
            <person name="Eisen M.B."/>
            <person name="Smith D.R."/>
            <person name="Bergman C.M."/>
            <person name="Oliver B."/>
            <person name="Markow T.A."/>
            <person name="Kaufman T.C."/>
            <person name="Kellis M."/>
            <person name="Gelbart W."/>
            <person name="Iyer V.N."/>
            <person name="Pollard D.A."/>
            <person name="Sackton T.B."/>
            <person name="Larracuente A.M."/>
            <person name="Singh N.D."/>
            <person name="Abad J.P."/>
            <person name="Abt D.N."/>
            <person name="Adryan B."/>
            <person name="Aguade M."/>
            <person name="Akashi H."/>
            <person name="Anderson W.W."/>
            <person name="Aquadro C.F."/>
            <person name="Ardell D.H."/>
            <person name="Arguello R."/>
            <person name="Artieri C.G."/>
            <person name="Barbash D.A."/>
            <person name="Barker D."/>
            <person name="Barsanti P."/>
            <person name="Batterham P."/>
            <person name="Batzoglou S."/>
            <person name="Begun D."/>
            <person name="Bhutkar A."/>
            <person name="Blanco E."/>
            <person name="Bosak S.A."/>
            <person name="Bradley R.K."/>
            <person name="Brand A.D."/>
            <person name="Brent M.R."/>
            <person name="Brooks A.N."/>
            <person name="Brown R.H."/>
            <person name="Butlin R.K."/>
            <person name="Caggese C."/>
            <person name="Calvi B.R."/>
            <person name="Bernardo de Carvalho A."/>
            <person name="Caspi A."/>
            <person name="Castrezana S."/>
            <person name="Celniker S.E."/>
            <person name="Chang J.L."/>
            <person name="Chapple C."/>
            <person name="Chatterji S."/>
            <person name="Chinwalla A."/>
            <person name="Civetta A."/>
            <person name="Clifton S.W."/>
            <person name="Comeron J.M."/>
            <person name="Costello J.C."/>
            <person name="Coyne J.A."/>
            <person name="Daub J."/>
            <person name="David R.G."/>
            <person name="Delcher A.L."/>
            <person name="Delehaunty K."/>
            <person name="Do C.B."/>
            <person name="Ebling H."/>
            <person name="Edwards K."/>
            <person name="Eickbush T."/>
            <person name="Evans J.D."/>
            <person name="Filipski A."/>
            <person name="Findeiss S."/>
            <person name="Freyhult E."/>
            <person name="Fulton L."/>
            <person name="Fulton R."/>
            <person name="Garcia A.C."/>
            <person name="Gardiner A."/>
            <person name="Garfield D.A."/>
            <person name="Garvin B.E."/>
            <person name="Gibson G."/>
            <person name="Gilbert D."/>
            <person name="Gnerre S."/>
            <person name="Godfrey J."/>
            <person name="Good R."/>
            <person name="Gotea V."/>
            <person name="Gravely B."/>
            <person name="Greenberg A.J."/>
            <person name="Griffiths-Jones S."/>
            <person name="Gross S."/>
            <person name="Guigo R."/>
            <person name="Gustafson E.A."/>
            <person name="Haerty W."/>
            <person name="Hahn M.W."/>
            <person name="Halligan D.L."/>
            <person name="Halpern A.L."/>
            <person name="Halter G.M."/>
            <person name="Han M.V."/>
            <person name="Heger A."/>
            <person name="Hillier L."/>
            <person name="Hinrichs A.S."/>
            <person name="Holmes I."/>
            <person name="Hoskins R.A."/>
            <person name="Hubisz M.J."/>
            <person name="Hultmark D."/>
            <person name="Huntley M.A."/>
            <person name="Jaffe D.B."/>
            <person name="Jagadeeshan S."/>
            <person name="Jeck W.R."/>
            <person name="Johnson J."/>
            <person name="Jones C.D."/>
            <person name="Jordan W.C."/>
            <person name="Karpen G.H."/>
            <person name="Kataoka E."/>
            <person name="Keightley P.D."/>
            <person name="Kheradpour P."/>
            <person name="Kirkness E.F."/>
            <person name="Koerich L.B."/>
            <person name="Kristiansen K."/>
            <person name="Kudrna D."/>
            <person name="Kulathinal R.J."/>
            <person name="Kumar S."/>
            <person name="Kwok R."/>
            <person name="Lander E."/>
            <person name="Langley C.H."/>
            <person name="Lapoint R."/>
            <person name="Lazzaro B.P."/>
            <person name="Lee S.J."/>
            <person name="Levesque L."/>
            <person name="Li R."/>
            <person name="Lin C.F."/>
            <person name="Lin M.F."/>
            <person name="Lindblad-Toh K."/>
            <person name="Llopart A."/>
            <person name="Long M."/>
            <person name="Low L."/>
            <person name="Lozovsky E."/>
            <person name="Lu J."/>
            <person name="Luo M."/>
            <person name="Machado C.A."/>
            <person name="Makalowski W."/>
            <person name="Marzo M."/>
            <person name="Matsuda M."/>
            <person name="Matzkin L."/>
            <person name="McAllister B."/>
            <person name="McBride C.S."/>
            <person name="McKernan B."/>
            <person name="McKernan K."/>
            <person name="Mendez-Lago M."/>
            <person name="Minx P."/>
            <person name="Mollenhauer M.U."/>
            <person name="Montooth K."/>
            <person name="Mount S.M."/>
            <person name="Mu X."/>
            <person name="Myers E."/>
            <person name="Negre B."/>
            <person name="Newfeld S."/>
            <person name="Nielsen R."/>
            <person name="Noor M.A."/>
            <person name="O'Grady P."/>
            <person name="Pachter L."/>
            <person name="Papaceit M."/>
            <person name="Parisi M.J."/>
            <person name="Parisi M."/>
            <person name="Parts L."/>
            <person name="Pedersen J.S."/>
            <person name="Pesole G."/>
            <person name="Phillippy A.M."/>
            <person name="Ponting C.P."/>
            <person name="Pop M."/>
            <person name="Porcelli D."/>
            <person name="Powell J.R."/>
            <person name="Prohaska S."/>
            <person name="Pruitt K."/>
            <person name="Puig M."/>
            <person name="Quesneville H."/>
            <person name="Ram K.R."/>
            <person name="Rand D."/>
            <person name="Rasmussen M.D."/>
            <person name="Reed L.K."/>
            <person name="Reenan R."/>
            <person name="Reily A."/>
            <person name="Remington K.A."/>
            <person name="Rieger T.T."/>
            <person name="Ritchie M.G."/>
            <person name="Robin C."/>
            <person name="Rogers Y.H."/>
            <person name="Rohde C."/>
            <person name="Rozas J."/>
            <person name="Rubenfield M.J."/>
            <person name="Ruiz A."/>
            <person name="Russo S."/>
            <person name="Salzberg S.L."/>
            <person name="Sanchez-Gracia A."/>
            <person name="Saranga D.J."/>
            <person name="Sato H."/>
            <person name="Schaeffer S.W."/>
            <person name="Schatz M.C."/>
            <person name="Schlenke T."/>
            <person name="Schwartz R."/>
            <person name="Segarra C."/>
            <person name="Singh R.S."/>
            <person name="Sirot L."/>
            <person name="Sirota M."/>
            <person name="Sisneros N.B."/>
            <person name="Smith C.D."/>
            <person name="Smith T.F."/>
            <person name="Spieth J."/>
            <person name="Stage D.E."/>
            <person name="Stark A."/>
            <person name="Stephan W."/>
            <person name="Strausberg R.L."/>
            <person name="Strempel S."/>
            <person name="Sturgill D."/>
            <person name="Sutton G."/>
            <person name="Sutton G.G."/>
            <person name="Tao W."/>
            <person name="Teichmann S."/>
            <person name="Tobari Y.N."/>
            <person name="Tomimura Y."/>
            <person name="Tsolas J.M."/>
            <person name="Valente V.L."/>
            <person name="Venter E."/>
            <person name="Venter J.C."/>
            <person name="Vicario S."/>
            <person name="Vieira F.G."/>
            <person name="Vilella A.J."/>
            <person name="Villasante A."/>
            <person name="Walenz B."/>
            <person name="Wang J."/>
            <person name="Wasserman M."/>
            <person name="Watts T."/>
            <person name="Wilson D."/>
            <person name="Wilson R.K."/>
            <person name="Wing R.A."/>
            <person name="Wolfner M.F."/>
            <person name="Wong A."/>
            <person name="Wong G.K."/>
            <person name="Wu C.I."/>
            <person name="Wu G."/>
            <person name="Yamamoto D."/>
            <person name="Yang H.P."/>
            <person name="Yang S.P."/>
            <person name="Yorke J.A."/>
            <person name="Yoshida K."/>
            <person name="Zdobnov E."/>
            <person name="Zhang P."/>
            <person name="Zhang Y."/>
            <person name="Zimin A.V."/>
            <person name="Baldwin J."/>
            <person name="Abdouelleil A."/>
            <person name="Abdulkadir J."/>
            <person name="Abebe A."/>
            <person name="Abera B."/>
            <person name="Abreu J."/>
            <person name="Acer S.C."/>
            <person name="Aftuck L."/>
            <person name="Alexander A."/>
            <person name="An P."/>
            <person name="Anderson E."/>
            <person name="Anderson S."/>
            <person name="Arachi H."/>
            <person name="Azer M."/>
            <person name="Bachantsang P."/>
            <person name="Barry A."/>
            <person name="Bayul T."/>
            <person name="Berlin A."/>
            <person name="Bessette D."/>
            <person name="Bloom T."/>
            <person name="Blye J."/>
            <person name="Boguslavskiy L."/>
            <person name="Bonnet C."/>
            <person name="Boukhgalter B."/>
            <person name="Bourzgui I."/>
            <person name="Brown A."/>
            <person name="Cahill P."/>
            <person name="Channer S."/>
            <person name="Cheshatsang Y."/>
            <person name="Chuda L."/>
            <person name="Citroen M."/>
            <person name="Collymore A."/>
            <person name="Cooke P."/>
            <person name="Costello M."/>
            <person name="D'Aco K."/>
            <person name="Daza R."/>
            <person name="De Haan G."/>
            <person name="DeGray S."/>
            <person name="DeMaso C."/>
            <person name="Dhargay N."/>
            <person name="Dooley K."/>
            <person name="Dooley E."/>
            <person name="Doricent M."/>
            <person name="Dorje P."/>
            <person name="Dorjee K."/>
            <person name="Dupes A."/>
            <person name="Elong R."/>
            <person name="Falk J."/>
            <person name="Farina A."/>
            <person name="Faro S."/>
            <person name="Ferguson D."/>
            <person name="Fisher S."/>
            <person name="Foley C.D."/>
            <person name="Franke A."/>
            <person name="Friedrich D."/>
            <person name="Gadbois L."/>
            <person name="Gearin G."/>
            <person name="Gearin C.R."/>
            <person name="Giannoukos G."/>
            <person name="Goode T."/>
            <person name="Graham J."/>
            <person name="Grandbois E."/>
            <person name="Grewal S."/>
            <person name="Gyaltsen K."/>
            <person name="Hafez N."/>
            <person name="Hagos B."/>
            <person name="Hall J."/>
            <person name="Henson C."/>
            <person name="Hollinger A."/>
            <person name="Honan T."/>
            <person name="Huard M.D."/>
            <person name="Hughes L."/>
            <person name="Hurhula B."/>
            <person name="Husby M.E."/>
            <person name="Kamat A."/>
            <person name="Kanga B."/>
            <person name="Kashin S."/>
            <person name="Khazanovich D."/>
            <person name="Kisner P."/>
            <person name="Lance K."/>
            <person name="Lara M."/>
            <person name="Lee W."/>
            <person name="Lennon N."/>
            <person name="Letendre F."/>
            <person name="LeVine R."/>
            <person name="Lipovsky A."/>
            <person name="Liu X."/>
            <person name="Liu J."/>
            <person name="Liu S."/>
            <person name="Lokyitsang T."/>
            <person name="Lokyitsang Y."/>
            <person name="Lubonja R."/>
            <person name="Lui A."/>
            <person name="MacDonald P."/>
            <person name="Magnisalis V."/>
            <person name="Maru K."/>
            <person name="Matthews C."/>
            <person name="McCusker W."/>
            <person name="McDonough S."/>
            <person name="Mehta T."/>
            <person name="Meldrim J."/>
            <person name="Meneus L."/>
            <person name="Mihai O."/>
            <person name="Mihalev A."/>
            <person name="Mihova T."/>
            <person name="Mittelman R."/>
            <person name="Mlenga V."/>
            <person name="Montmayeur A."/>
            <person name="Mulrain L."/>
            <person name="Navidi A."/>
            <person name="Naylor J."/>
            <person name="Negash T."/>
            <person name="Nguyen T."/>
            <person name="Nguyen N."/>
            <person name="Nicol R."/>
            <person name="Norbu C."/>
            <person name="Norbu N."/>
            <person name="Novod N."/>
            <person name="O'Neill B."/>
            <person name="Osman S."/>
            <person name="Markiewicz E."/>
            <person name="Oyono O.L."/>
            <person name="Patti C."/>
            <person name="Phunkhang P."/>
            <person name="Pierre F."/>
            <person name="Priest M."/>
            <person name="Raghuraman S."/>
            <person name="Rege F."/>
            <person name="Reyes R."/>
            <person name="Rise C."/>
            <person name="Rogov P."/>
            <person name="Ross K."/>
            <person name="Ryan E."/>
            <person name="Settipalli S."/>
            <person name="Shea T."/>
            <person name="Sherpa N."/>
            <person name="Shi L."/>
            <person name="Shih D."/>
            <person name="Sparrow T."/>
            <person name="Spaulding J."/>
            <person name="Stalker J."/>
            <person name="Stange-Thomann N."/>
            <person name="Stavropoulos S."/>
            <person name="Stone C."/>
            <person name="Strader C."/>
            <person name="Tesfaye S."/>
            <person name="Thomson T."/>
            <person name="Thoulutsang Y."/>
            <person name="Thoulutsang D."/>
            <person name="Topham K."/>
            <person name="Topping I."/>
            <person name="Tsamla T."/>
            <person name="Vassiliev H."/>
            <person name="Vo A."/>
            <person name="Wangchuk T."/>
            <person name="Wangdi T."/>
            <person name="Weiand M."/>
            <person name="Wilkinson J."/>
            <person name="Wilson A."/>
            <person name="Yadav S."/>
            <person name="Young G."/>
            <person name="Yu Q."/>
            <person name="Zembek L."/>
            <person name="Zhong D."/>
            <person name="Zimmer A."/>
            <person name="Zwirko Z."/>
            <person name="Jaffe D.B."/>
            <person name="Alvarez P."/>
            <person name="Brockman W."/>
            <person name="Butler J."/>
            <person name="Chin C."/>
            <person name="Gnerre S."/>
            <person name="Grabherr M."/>
            <person name="Kleber M."/>
            <person name="Mauceli E."/>
            <person name="MacCallum I."/>
        </authorList>
    </citation>
    <scope>NUCLEOTIDE SEQUENCE [LARGE SCALE GENOMIC DNA]</scope>
    <source>
        <strain evidence="12">Tucson 15081-1352.22</strain>
    </source>
</reference>
<dbReference type="InterPro" id="IPR023415">
    <property type="entry name" value="LDLR_class-A_CS"/>
</dbReference>
<keyword evidence="12" id="KW-1185">Reference proteome</keyword>
<dbReference type="eggNOG" id="KOG3627">
    <property type="taxonomic scope" value="Eukaryota"/>
</dbReference>
<dbReference type="GO" id="GO:0005886">
    <property type="term" value="C:plasma membrane"/>
    <property type="evidence" value="ECO:0007669"/>
    <property type="project" value="TreeGrafter"/>
</dbReference>
<proteinExistence type="predicted"/>
<dbReference type="Gene3D" id="4.10.400.10">
    <property type="entry name" value="Low-density Lipoprotein Receptor"/>
    <property type="match status" value="2"/>
</dbReference>
<dbReference type="HOGENOM" id="CLU_834907_0_0_1"/>
<dbReference type="OrthoDB" id="2019384at2759"/>
<dbReference type="SMART" id="SM00032">
    <property type="entry name" value="CCP"/>
    <property type="match status" value="1"/>
</dbReference>
<dbReference type="GO" id="GO:0043235">
    <property type="term" value="C:receptor complex"/>
    <property type="evidence" value="ECO:0007669"/>
    <property type="project" value="TreeGrafter"/>
</dbReference>
<dbReference type="PANTHER" id="PTHR22722:SF5">
    <property type="entry name" value="LOW-DENSITY LIPOPROTEIN RECEPTOR-RELATED PROTEIN 1B"/>
    <property type="match status" value="1"/>
</dbReference>
<dbReference type="CDD" id="cd00112">
    <property type="entry name" value="LDLa"/>
    <property type="match status" value="2"/>
</dbReference>
<keyword evidence="6 9" id="KW-1015">Disulfide bond</keyword>
<feature type="domain" description="Sushi" evidence="10">
    <location>
        <begin position="136"/>
        <end position="196"/>
    </location>
</feature>
<dbReference type="EMBL" id="CH933806">
    <property type="protein sequence ID" value="EDW14171.2"/>
    <property type="molecule type" value="Genomic_DNA"/>
</dbReference>
<evidence type="ECO:0000256" key="1">
    <source>
        <dbReference type="ARBA" id="ARBA00004167"/>
    </source>
</evidence>
<evidence type="ECO:0000313" key="12">
    <source>
        <dbReference type="Proteomes" id="UP000009192"/>
    </source>
</evidence>
<feature type="disulfide bond" evidence="9">
    <location>
        <begin position="72"/>
        <end position="90"/>
    </location>
</feature>
<evidence type="ECO:0000256" key="7">
    <source>
        <dbReference type="ARBA" id="ARBA00023170"/>
    </source>
</evidence>
<keyword evidence="2" id="KW-0812">Transmembrane</keyword>
<evidence type="ECO:0000256" key="5">
    <source>
        <dbReference type="ARBA" id="ARBA00023136"/>
    </source>
</evidence>
<dbReference type="SMART" id="SM00192">
    <property type="entry name" value="LDLa"/>
    <property type="match status" value="2"/>
</dbReference>
<keyword evidence="5" id="KW-0472">Membrane</keyword>
<dbReference type="InParanoid" id="B4K6Q5"/>
<feature type="disulfide bond" evidence="9">
    <location>
        <begin position="65"/>
        <end position="77"/>
    </location>
</feature>
<dbReference type="SUPFAM" id="SSF57424">
    <property type="entry name" value="LDL receptor-like module"/>
    <property type="match status" value="2"/>
</dbReference>